<feature type="transmembrane region" description="Helical" evidence="1">
    <location>
        <begin position="24"/>
        <end position="45"/>
    </location>
</feature>
<protein>
    <submittedName>
        <fullName evidence="2">Uncharacterized protein</fullName>
    </submittedName>
</protein>
<dbReference type="EMBL" id="JPIT01000018">
    <property type="protein sequence ID" value="KIO45343.1"/>
    <property type="molecule type" value="Genomic_DNA"/>
</dbReference>
<evidence type="ECO:0000313" key="3">
    <source>
        <dbReference type="EMBL" id="KIO45343.1"/>
    </source>
</evidence>
<feature type="transmembrane region" description="Helical" evidence="1">
    <location>
        <begin position="160"/>
        <end position="179"/>
    </location>
</feature>
<organism evidence="2 5">
    <name type="scientific">Sanguibacteroides justesenii</name>
    <dbReference type="NCBI Taxonomy" id="1547597"/>
    <lineage>
        <taxon>Bacteria</taxon>
        <taxon>Pseudomonadati</taxon>
        <taxon>Bacteroidota</taxon>
        <taxon>Bacteroidia</taxon>
        <taxon>Bacteroidales</taxon>
        <taxon>Porphyromonadaceae</taxon>
        <taxon>Sanguibacteroides</taxon>
    </lineage>
</organism>
<evidence type="ECO:0000313" key="2">
    <source>
        <dbReference type="EMBL" id="KIO44399.1"/>
    </source>
</evidence>
<feature type="transmembrane region" description="Helical" evidence="1">
    <location>
        <begin position="57"/>
        <end position="76"/>
    </location>
</feature>
<dbReference type="Proteomes" id="UP000031937">
    <property type="component" value="Unassembled WGS sequence"/>
</dbReference>
<dbReference type="AlphaFoldDB" id="A0A0C3RG66"/>
<feature type="transmembrane region" description="Helical" evidence="1">
    <location>
        <begin position="199"/>
        <end position="223"/>
    </location>
</feature>
<reference evidence="3 4" key="2">
    <citation type="submission" date="2014-07" db="EMBL/GenBank/DDBJ databases">
        <title>Porphyromonadaceae bacterium OUH 334697 = ATCC BAA-2682 = DSM 28341 draft genome.</title>
        <authorList>
            <person name="Sydenham T.V."/>
            <person name="Hasman H."/>
            <person name="Justesen U.S."/>
        </authorList>
    </citation>
    <scope>NUCLEOTIDE SEQUENCE [LARGE SCALE GENOMIC DNA]</scope>
    <source>
        <strain evidence="3 4">OUH 334697</strain>
    </source>
</reference>
<keyword evidence="5" id="KW-1185">Reference proteome</keyword>
<comment type="caution">
    <text evidence="2">The sequence shown here is derived from an EMBL/GenBank/DDBJ whole genome shotgun (WGS) entry which is preliminary data.</text>
</comment>
<evidence type="ECO:0000256" key="1">
    <source>
        <dbReference type="SAM" id="Phobius"/>
    </source>
</evidence>
<sequence>MIQIWTTIQKLVQYNIKIIFGNKFLYFMLAALVFFIIIVTVKLFGDDEITQATAYSMLMMPCILLVFYPMCFGIQNDQDAKIVEIIFGIPNYSYKVWLFRLLIAYVICLLITLLLSTLTWWVIVDVPVFKLTFQTMVPALFIGTLSFMLSTVIKNGNGTSVVIIIIGLILNLVDGQLGNSQWNIFINPFNVPLDKNPEIFFNTVAHNRVIMLVASTLFIIFGLNNTRNREKFI</sequence>
<keyword evidence="1" id="KW-0812">Transmembrane</keyword>
<reference evidence="2 5" key="1">
    <citation type="submission" date="2014-07" db="EMBL/GenBank/DDBJ databases">
        <title>Porphyromonadaceae bacterium OUH 308042 = ATCC BAA-2681 = DSM 28342 draft genome.</title>
        <authorList>
            <person name="Sydenham T.V."/>
            <person name="Hasman H."/>
            <person name="Justensen U.S."/>
        </authorList>
    </citation>
    <scope>NUCLEOTIDE SEQUENCE [LARGE SCALE GENOMIC DNA]</scope>
    <source>
        <strain evidence="2 5">OUH 308042</strain>
    </source>
</reference>
<keyword evidence="1" id="KW-1133">Transmembrane helix</keyword>
<accession>A0A0C3RG66</accession>
<proteinExistence type="predicted"/>
<feature type="transmembrane region" description="Helical" evidence="1">
    <location>
        <begin position="135"/>
        <end position="153"/>
    </location>
</feature>
<name>A0A0C3RG66_9PORP</name>
<dbReference type="OrthoDB" id="1117280at2"/>
<evidence type="ECO:0000313" key="5">
    <source>
        <dbReference type="Proteomes" id="UP000031980"/>
    </source>
</evidence>
<dbReference type="Proteomes" id="UP000031980">
    <property type="component" value="Unassembled WGS sequence"/>
</dbReference>
<feature type="transmembrane region" description="Helical" evidence="1">
    <location>
        <begin position="97"/>
        <end position="123"/>
    </location>
</feature>
<dbReference type="EMBL" id="JPIU01000039">
    <property type="protein sequence ID" value="KIO44399.1"/>
    <property type="molecule type" value="Genomic_DNA"/>
</dbReference>
<keyword evidence="1" id="KW-0472">Membrane</keyword>
<gene>
    <name evidence="2" type="ORF">BA92_09355</name>
    <name evidence="3" type="ORF">IE90_07960</name>
</gene>
<evidence type="ECO:0000313" key="4">
    <source>
        <dbReference type="Proteomes" id="UP000031937"/>
    </source>
</evidence>